<dbReference type="GO" id="GO:0005524">
    <property type="term" value="F:ATP binding"/>
    <property type="evidence" value="ECO:0007669"/>
    <property type="project" value="UniProtKB-KW"/>
</dbReference>
<dbReference type="GO" id="GO:0006430">
    <property type="term" value="P:lysyl-tRNA aminoacylation"/>
    <property type="evidence" value="ECO:0007669"/>
    <property type="project" value="InterPro"/>
</dbReference>
<feature type="domain" description="Aminoacyl-transfer RNA synthetases class-II family profile" evidence="4">
    <location>
        <begin position="28"/>
        <end position="349"/>
    </location>
</feature>
<evidence type="ECO:0000313" key="5">
    <source>
        <dbReference type="EMBL" id="KKB80297.1"/>
    </source>
</evidence>
<dbReference type="InterPro" id="IPR045864">
    <property type="entry name" value="aa-tRNA-synth_II/BPL/LPL"/>
</dbReference>
<dbReference type="Proteomes" id="UP000033514">
    <property type="component" value="Unassembled WGS sequence"/>
</dbReference>
<dbReference type="PANTHER" id="PTHR42918:SF6">
    <property type="entry name" value="ELONGATION FACTOR P--(R)-BETA-LYSINE LIGASE"/>
    <property type="match status" value="1"/>
</dbReference>
<dbReference type="AlphaFoldDB" id="A0A0F5LFD2"/>
<dbReference type="GO" id="GO:0004824">
    <property type="term" value="F:lysine-tRNA ligase activity"/>
    <property type="evidence" value="ECO:0007669"/>
    <property type="project" value="InterPro"/>
</dbReference>
<dbReference type="InterPro" id="IPR004525">
    <property type="entry name" value="EpmA"/>
</dbReference>
<organism evidence="5 6">
    <name type="scientific">Devosia soli</name>
    <dbReference type="NCBI Taxonomy" id="361041"/>
    <lineage>
        <taxon>Bacteria</taxon>
        <taxon>Pseudomonadati</taxon>
        <taxon>Pseudomonadota</taxon>
        <taxon>Alphaproteobacteria</taxon>
        <taxon>Hyphomicrobiales</taxon>
        <taxon>Devosiaceae</taxon>
        <taxon>Devosia</taxon>
    </lineage>
</organism>
<dbReference type="PANTHER" id="PTHR42918">
    <property type="entry name" value="LYSYL-TRNA SYNTHETASE"/>
    <property type="match status" value="1"/>
</dbReference>
<dbReference type="Pfam" id="PF00152">
    <property type="entry name" value="tRNA-synt_2"/>
    <property type="match status" value="1"/>
</dbReference>
<proteinExistence type="predicted"/>
<reference evidence="5 6" key="1">
    <citation type="submission" date="2015-03" db="EMBL/GenBank/DDBJ databases">
        <authorList>
            <person name="Hassan Y.I."/>
            <person name="Lepp D."/>
            <person name="Zhou T."/>
        </authorList>
    </citation>
    <scope>NUCLEOTIDE SEQUENCE [LARGE SCALE GENOMIC DNA]</scope>
    <source>
        <strain evidence="5 6">GH2-10</strain>
    </source>
</reference>
<dbReference type="RefSeq" id="WP_046142358.1">
    <property type="nucleotide sequence ID" value="NZ_LAJG01000014.1"/>
</dbReference>
<keyword evidence="6" id="KW-1185">Reference proteome</keyword>
<dbReference type="EMBL" id="LAJG01000014">
    <property type="protein sequence ID" value="KKB80297.1"/>
    <property type="molecule type" value="Genomic_DNA"/>
</dbReference>
<name>A0A0F5LFD2_9HYPH</name>
<dbReference type="GO" id="GO:0000049">
    <property type="term" value="F:tRNA binding"/>
    <property type="evidence" value="ECO:0007669"/>
    <property type="project" value="TreeGrafter"/>
</dbReference>
<dbReference type="GO" id="GO:0005829">
    <property type="term" value="C:cytosol"/>
    <property type="evidence" value="ECO:0007669"/>
    <property type="project" value="TreeGrafter"/>
</dbReference>
<dbReference type="SUPFAM" id="SSF55681">
    <property type="entry name" value="Class II aaRS and biotin synthetases"/>
    <property type="match status" value="1"/>
</dbReference>
<evidence type="ECO:0000256" key="1">
    <source>
        <dbReference type="ARBA" id="ARBA00022598"/>
    </source>
</evidence>
<dbReference type="OrthoDB" id="9801152at2"/>
<dbReference type="InterPro" id="IPR006195">
    <property type="entry name" value="aa-tRNA-synth_II"/>
</dbReference>
<keyword evidence="2" id="KW-0547">Nucleotide-binding</keyword>
<dbReference type="STRING" id="361041.VW35_07790"/>
<comment type="caution">
    <text evidence="5">The sequence shown here is derived from an EMBL/GenBank/DDBJ whole genome shotgun (WGS) entry which is preliminary data.</text>
</comment>
<dbReference type="InterPro" id="IPR018149">
    <property type="entry name" value="Lys-tRNA-synth_II_C"/>
</dbReference>
<evidence type="ECO:0000256" key="3">
    <source>
        <dbReference type="ARBA" id="ARBA00022840"/>
    </source>
</evidence>
<evidence type="ECO:0000256" key="2">
    <source>
        <dbReference type="ARBA" id="ARBA00022741"/>
    </source>
</evidence>
<evidence type="ECO:0000313" key="6">
    <source>
        <dbReference type="Proteomes" id="UP000033514"/>
    </source>
</evidence>
<protein>
    <submittedName>
        <fullName evidence="5">Lysyl-tRNA synthetase</fullName>
    </submittedName>
</protein>
<accession>A0A0F5LFD2</accession>
<keyword evidence="1" id="KW-0436">Ligase</keyword>
<dbReference type="PROSITE" id="PS50862">
    <property type="entry name" value="AA_TRNA_LIGASE_II"/>
    <property type="match status" value="1"/>
</dbReference>
<evidence type="ECO:0000259" key="4">
    <source>
        <dbReference type="PROSITE" id="PS50862"/>
    </source>
</evidence>
<dbReference type="PRINTS" id="PR00982">
    <property type="entry name" value="TRNASYNTHLYS"/>
</dbReference>
<dbReference type="NCBIfam" id="TIGR00462">
    <property type="entry name" value="genX"/>
    <property type="match status" value="1"/>
</dbReference>
<dbReference type="Gene3D" id="3.30.930.10">
    <property type="entry name" value="Bira Bifunctional Protein, Domain 2"/>
    <property type="match status" value="1"/>
</dbReference>
<dbReference type="PATRIC" id="fig|361041.3.peg.896"/>
<sequence>MTASIAPLSSPWWAPERHADRRPALLARSRFDARVRSWFAERDFLLVDPPGLQRSPGNETHLHAFGTTMIGNDGEGQAMYLHTSPEFTMKKLLAAGETRIASLQHVWRNRERSALHHPEFTMLEWYRAGEAYDVIIGDTLEIIALSAEVTGIRQFEFRGRVCDPRAEAERVSVADAFRAHAGIDLLATMDDDGVPDGGALAAQMFSAGLEVPEDRSWSYLFSRILVEKVEPRLGNGRVTVLDRYPACEAALARRVPGDRRVSERFEVYACGVELANGFGELTDAAEQRVRFAAEMEEKARIYGERYPVDEDFLAALELMPEASGVALGFDRLIMLATGAQRIEAVLWAPVAE</sequence>
<gene>
    <name evidence="5" type="ORF">VW35_07790</name>
</gene>
<keyword evidence="5" id="KW-0030">Aminoacyl-tRNA synthetase</keyword>
<keyword evidence="3" id="KW-0067">ATP-binding</keyword>
<dbReference type="InterPro" id="IPR004364">
    <property type="entry name" value="Aa-tRNA-synt_II"/>
</dbReference>